<reference evidence="10" key="1">
    <citation type="submission" date="2019-03" db="EMBL/GenBank/DDBJ databases">
        <title>Lake Tanganyika Metagenome-Assembled Genomes (MAGs).</title>
        <authorList>
            <person name="Tran P."/>
        </authorList>
    </citation>
    <scope>NUCLEOTIDE SEQUENCE</scope>
    <source>
        <strain evidence="10">K_DeepCast_65m_m2_066</strain>
    </source>
</reference>
<evidence type="ECO:0000256" key="2">
    <source>
        <dbReference type="ARBA" id="ARBA00022617"/>
    </source>
</evidence>
<dbReference type="InterPro" id="IPR001128">
    <property type="entry name" value="Cyt_P450"/>
</dbReference>
<dbReference type="CDD" id="cd20620">
    <property type="entry name" value="CYP132-like"/>
    <property type="match status" value="1"/>
</dbReference>
<dbReference type="PANTHER" id="PTHR24291">
    <property type="entry name" value="CYTOCHROME P450 FAMILY 4"/>
    <property type="match status" value="1"/>
</dbReference>
<keyword evidence="5 7" id="KW-0408">Iron</keyword>
<dbReference type="PRINTS" id="PR00463">
    <property type="entry name" value="EP450I"/>
</dbReference>
<evidence type="ECO:0000256" key="6">
    <source>
        <dbReference type="ARBA" id="ARBA00023033"/>
    </source>
</evidence>
<dbReference type="PRINTS" id="PR00385">
    <property type="entry name" value="P450"/>
</dbReference>
<evidence type="ECO:0000256" key="9">
    <source>
        <dbReference type="SAM" id="MobiDB-lite"/>
    </source>
</evidence>
<dbReference type="Proteomes" id="UP000712673">
    <property type="component" value="Unassembled WGS sequence"/>
</dbReference>
<dbReference type="InterPro" id="IPR036396">
    <property type="entry name" value="Cyt_P450_sf"/>
</dbReference>
<evidence type="ECO:0000256" key="4">
    <source>
        <dbReference type="ARBA" id="ARBA00023002"/>
    </source>
</evidence>
<proteinExistence type="inferred from homology"/>
<keyword evidence="2 7" id="KW-0349">Heme</keyword>
<dbReference type="GO" id="GO:0016705">
    <property type="term" value="F:oxidoreductase activity, acting on paired donors, with incorporation or reduction of molecular oxygen"/>
    <property type="evidence" value="ECO:0007669"/>
    <property type="project" value="InterPro"/>
</dbReference>
<comment type="cofactor">
    <cofactor evidence="7">
        <name>heme</name>
        <dbReference type="ChEBI" id="CHEBI:30413"/>
    </cofactor>
</comment>
<evidence type="ECO:0000256" key="1">
    <source>
        <dbReference type="ARBA" id="ARBA00010617"/>
    </source>
</evidence>
<dbReference type="AlphaFoldDB" id="A0A937W3U9"/>
<dbReference type="EMBL" id="VGLS01000382">
    <property type="protein sequence ID" value="MBM3224680.1"/>
    <property type="molecule type" value="Genomic_DNA"/>
</dbReference>
<gene>
    <name evidence="10" type="ORF">FJZ47_12865</name>
</gene>
<comment type="similarity">
    <text evidence="1 8">Belongs to the cytochrome P450 family.</text>
</comment>
<dbReference type="SUPFAM" id="SSF48264">
    <property type="entry name" value="Cytochrome P450"/>
    <property type="match status" value="1"/>
</dbReference>
<evidence type="ECO:0000256" key="8">
    <source>
        <dbReference type="RuleBase" id="RU000461"/>
    </source>
</evidence>
<evidence type="ECO:0000256" key="5">
    <source>
        <dbReference type="ARBA" id="ARBA00023004"/>
    </source>
</evidence>
<dbReference type="GO" id="GO:0020037">
    <property type="term" value="F:heme binding"/>
    <property type="evidence" value="ECO:0007669"/>
    <property type="project" value="InterPro"/>
</dbReference>
<accession>A0A937W3U9</accession>
<feature type="compositionally biased region" description="Basic residues" evidence="9">
    <location>
        <begin position="87"/>
        <end position="98"/>
    </location>
</feature>
<dbReference type="InterPro" id="IPR017972">
    <property type="entry name" value="Cyt_P450_CS"/>
</dbReference>
<protein>
    <submittedName>
        <fullName evidence="10">Cytochrome P450</fullName>
    </submittedName>
</protein>
<comment type="caution">
    <text evidence="10">The sequence shown here is derived from an EMBL/GenBank/DDBJ whole genome shotgun (WGS) entry which is preliminary data.</text>
</comment>
<evidence type="ECO:0000256" key="7">
    <source>
        <dbReference type="PIRSR" id="PIRSR602401-1"/>
    </source>
</evidence>
<dbReference type="PROSITE" id="PS00086">
    <property type="entry name" value="CYTOCHROME_P450"/>
    <property type="match status" value="1"/>
</dbReference>
<evidence type="ECO:0000313" key="11">
    <source>
        <dbReference type="Proteomes" id="UP000712673"/>
    </source>
</evidence>
<keyword evidence="3 7" id="KW-0479">Metal-binding</keyword>
<dbReference type="PANTHER" id="PTHR24291:SF50">
    <property type="entry name" value="BIFUNCTIONAL ALBAFLAVENONE MONOOXYGENASE_TERPENE SYNTHASE"/>
    <property type="match status" value="1"/>
</dbReference>
<dbReference type="InterPro" id="IPR002401">
    <property type="entry name" value="Cyt_P450_E_grp-I"/>
</dbReference>
<feature type="region of interest" description="Disordered" evidence="9">
    <location>
        <begin position="87"/>
        <end position="152"/>
    </location>
</feature>
<keyword evidence="4 8" id="KW-0560">Oxidoreductase</keyword>
<feature type="binding site" description="axial binding residue" evidence="7">
    <location>
        <position position="525"/>
    </location>
    <ligand>
        <name>heme</name>
        <dbReference type="ChEBI" id="CHEBI:30413"/>
    </ligand>
    <ligandPart>
        <name>Fe</name>
        <dbReference type="ChEBI" id="CHEBI:18248"/>
    </ligandPart>
</feature>
<keyword evidence="6 8" id="KW-0503">Monooxygenase</keyword>
<evidence type="ECO:0000256" key="3">
    <source>
        <dbReference type="ARBA" id="ARBA00022723"/>
    </source>
</evidence>
<organism evidence="10 11">
    <name type="scientific">Tectimicrobiota bacterium</name>
    <dbReference type="NCBI Taxonomy" id="2528274"/>
    <lineage>
        <taxon>Bacteria</taxon>
        <taxon>Pseudomonadati</taxon>
        <taxon>Nitrospinota/Tectimicrobiota group</taxon>
        <taxon>Candidatus Tectimicrobiota</taxon>
    </lineage>
</organism>
<dbReference type="GO" id="GO:0004497">
    <property type="term" value="F:monooxygenase activity"/>
    <property type="evidence" value="ECO:0007669"/>
    <property type="project" value="UniProtKB-KW"/>
</dbReference>
<dbReference type="GO" id="GO:0005506">
    <property type="term" value="F:iron ion binding"/>
    <property type="evidence" value="ECO:0007669"/>
    <property type="project" value="InterPro"/>
</dbReference>
<evidence type="ECO:0000313" key="10">
    <source>
        <dbReference type="EMBL" id="MBM3224680.1"/>
    </source>
</evidence>
<dbReference type="Gene3D" id="1.10.630.10">
    <property type="entry name" value="Cytochrome P450"/>
    <property type="match status" value="1"/>
</dbReference>
<dbReference type="InterPro" id="IPR050196">
    <property type="entry name" value="Cytochrome_P450_Monoox"/>
</dbReference>
<dbReference type="Pfam" id="PF00067">
    <property type="entry name" value="p450"/>
    <property type="match status" value="1"/>
</dbReference>
<sequence>MERLWKMCHRQESCRTLLARTRWWLACRARLPAVSPHMSSLPNAPECATEPQRGVGTYRQRLAKTGKGRVHCLYSSTHRRHARIIRGRGQRGATRARGHGAVSGRVGIAAGSSRRVRSERGADMQAQDPGPSATANGTAAQAPPGHPRWGHAREFDRDPLVYVRWLARAYGDIVPLRLPPQRVIFFNHPALVEEVLLTHQRSFVKGTMVHRLGEVIGQGLITSDDVLWRSQRRLIQPAFHQARIARYGAQMAGHAERLIDTWQDGQAREIQLDMRRLTLGIICRTLFGVDVDAEASELGQAFGVAIDAVGGRAPATSGAFASVAPLPGRVRLWRSRRRLHALVDRIVRERGQPGEHGDLVSMLLAARYEDGRPMSSRQVRDEVLTIVLAGHETTTVGLTWLWYLLAQHPDVESALLAEIDRVLGDRLPGVDDLPSLVFTGQVVLEVLRLYPPIWALAREAAQDIEIGGLLLRTGDVALCSQWTMHRDERYFERPDIFEPERWADGLERRLPRFAYFPFSSGPRQCLGKAFALMEMTLVLATIARRFRLTLGSAQTITPRAGVTARPMPGVRLVPHRR</sequence>
<name>A0A937W3U9_UNCTE</name>